<evidence type="ECO:0000256" key="4">
    <source>
        <dbReference type="ARBA" id="ARBA00022989"/>
    </source>
</evidence>
<dbReference type="PANTHER" id="PTHR10877">
    <property type="entry name" value="POLYCYSTIN FAMILY MEMBER"/>
    <property type="match status" value="1"/>
</dbReference>
<evidence type="ECO:0000259" key="9">
    <source>
        <dbReference type="Pfam" id="PF20519"/>
    </source>
</evidence>
<feature type="domain" description="Polycystin cation channel PKD1/PKD2" evidence="8">
    <location>
        <begin position="1106"/>
        <end position="1239"/>
    </location>
</feature>
<proteinExistence type="inferred from homology"/>
<dbReference type="Proteomes" id="UP000601435">
    <property type="component" value="Unassembled WGS sequence"/>
</dbReference>
<feature type="compositionally biased region" description="Low complexity" evidence="6">
    <location>
        <begin position="1314"/>
        <end position="1326"/>
    </location>
</feature>
<comment type="similarity">
    <text evidence="2">Belongs to the polycystin family.</text>
</comment>
<protein>
    <submittedName>
        <fullName evidence="10">Pkd2 protein</fullName>
    </submittedName>
</protein>
<feature type="transmembrane region" description="Helical" evidence="7">
    <location>
        <begin position="1023"/>
        <end position="1039"/>
    </location>
</feature>
<evidence type="ECO:0000256" key="3">
    <source>
        <dbReference type="ARBA" id="ARBA00022692"/>
    </source>
</evidence>
<feature type="transmembrane region" description="Helical" evidence="7">
    <location>
        <begin position="619"/>
        <end position="639"/>
    </location>
</feature>
<feature type="domain" description="Polycystin" evidence="9">
    <location>
        <begin position="900"/>
        <end position="974"/>
    </location>
</feature>
<feature type="domain" description="Polycystin cation channel PKD1/PKD2" evidence="8">
    <location>
        <begin position="436"/>
        <end position="652"/>
    </location>
</feature>
<feature type="transmembrane region" description="Helical" evidence="7">
    <location>
        <begin position="517"/>
        <end position="542"/>
    </location>
</feature>
<dbReference type="PANTHER" id="PTHR10877:SF183">
    <property type="entry name" value="AT14535P-RELATED"/>
    <property type="match status" value="1"/>
</dbReference>
<reference evidence="10" key="1">
    <citation type="submission" date="2021-02" db="EMBL/GenBank/DDBJ databases">
        <authorList>
            <person name="Dougan E. K."/>
            <person name="Rhodes N."/>
            <person name="Thang M."/>
            <person name="Chan C."/>
        </authorList>
    </citation>
    <scope>NUCLEOTIDE SEQUENCE</scope>
</reference>
<evidence type="ECO:0000256" key="2">
    <source>
        <dbReference type="ARBA" id="ARBA00007200"/>
    </source>
</evidence>
<feature type="transmembrane region" description="Helical" evidence="7">
    <location>
        <begin position="7"/>
        <end position="27"/>
    </location>
</feature>
<evidence type="ECO:0000256" key="6">
    <source>
        <dbReference type="SAM" id="MobiDB-lite"/>
    </source>
</evidence>
<evidence type="ECO:0000259" key="8">
    <source>
        <dbReference type="Pfam" id="PF08016"/>
    </source>
</evidence>
<feature type="region of interest" description="Disordered" evidence="6">
    <location>
        <begin position="1290"/>
        <end position="1327"/>
    </location>
</feature>
<dbReference type="GO" id="GO:0016020">
    <property type="term" value="C:membrane"/>
    <property type="evidence" value="ECO:0007669"/>
    <property type="project" value="UniProtKB-SubCell"/>
</dbReference>
<gene>
    <name evidence="10" type="primary">pkd2</name>
    <name evidence="10" type="ORF">SNEC2469_LOCUS7672</name>
</gene>
<evidence type="ECO:0000313" key="11">
    <source>
        <dbReference type="Proteomes" id="UP000601435"/>
    </source>
</evidence>
<dbReference type="Pfam" id="PF20519">
    <property type="entry name" value="Polycystin_dom"/>
    <property type="match status" value="1"/>
</dbReference>
<evidence type="ECO:0000256" key="7">
    <source>
        <dbReference type="SAM" id="Phobius"/>
    </source>
</evidence>
<dbReference type="GO" id="GO:0005262">
    <property type="term" value="F:calcium channel activity"/>
    <property type="evidence" value="ECO:0007669"/>
    <property type="project" value="TreeGrafter"/>
</dbReference>
<feature type="transmembrane region" description="Helical" evidence="7">
    <location>
        <begin position="464"/>
        <end position="485"/>
    </location>
</feature>
<evidence type="ECO:0000313" key="10">
    <source>
        <dbReference type="EMBL" id="CAE7308693.1"/>
    </source>
</evidence>
<feature type="transmembrane region" description="Helical" evidence="7">
    <location>
        <begin position="720"/>
        <end position="740"/>
    </location>
</feature>
<keyword evidence="11" id="KW-1185">Reference proteome</keyword>
<dbReference type="InterPro" id="IPR046791">
    <property type="entry name" value="Polycystin_dom"/>
</dbReference>
<dbReference type="OrthoDB" id="415110at2759"/>
<comment type="subcellular location">
    <subcellularLocation>
        <location evidence="1">Membrane</location>
        <topology evidence="1">Multi-pass membrane protein</topology>
    </subcellularLocation>
</comment>
<feature type="transmembrane region" description="Helical" evidence="7">
    <location>
        <begin position="434"/>
        <end position="452"/>
    </location>
</feature>
<evidence type="ECO:0000256" key="5">
    <source>
        <dbReference type="ARBA" id="ARBA00023136"/>
    </source>
</evidence>
<keyword evidence="5 7" id="KW-0472">Membrane</keyword>
<feature type="transmembrane region" description="Helical" evidence="7">
    <location>
        <begin position="1182"/>
        <end position="1200"/>
    </location>
</feature>
<dbReference type="InterPro" id="IPR051223">
    <property type="entry name" value="Polycystin"/>
</dbReference>
<organism evidence="10 11">
    <name type="scientific">Symbiodinium necroappetens</name>
    <dbReference type="NCBI Taxonomy" id="1628268"/>
    <lineage>
        <taxon>Eukaryota</taxon>
        <taxon>Sar</taxon>
        <taxon>Alveolata</taxon>
        <taxon>Dinophyceae</taxon>
        <taxon>Suessiales</taxon>
        <taxon>Symbiodiniaceae</taxon>
        <taxon>Symbiodinium</taxon>
    </lineage>
</organism>
<feature type="transmembrane region" description="Helical" evidence="7">
    <location>
        <begin position="1045"/>
        <end position="1067"/>
    </location>
</feature>
<comment type="caution">
    <text evidence="10">The sequence shown here is derived from an EMBL/GenBank/DDBJ whole genome shotgun (WGS) entry which is preliminary data.</text>
</comment>
<keyword evidence="4 7" id="KW-1133">Transmembrane helix</keyword>
<dbReference type="GO" id="GO:0050982">
    <property type="term" value="P:detection of mechanical stimulus"/>
    <property type="evidence" value="ECO:0007669"/>
    <property type="project" value="TreeGrafter"/>
</dbReference>
<feature type="transmembrane region" description="Helical" evidence="7">
    <location>
        <begin position="1212"/>
        <end position="1235"/>
    </location>
</feature>
<feature type="transmembrane region" description="Helical" evidence="7">
    <location>
        <begin position="1150"/>
        <end position="1176"/>
    </location>
</feature>
<sequence length="1491" mass="169698">MDDKKKLSVFSMLVYVLLIVSAMNFVWKSGVIESKYLVTRAVDKWVSSHHFQLDPERKYFKDINSIEDMQDWLRFALPRIMAPPMQPANFPLYGVRFSLRNVQEINNTEPRFQRRAGVTWKDKVGLETSSSTVASLTASYENDDTSSYGVYREYGFNSPLAVMLFTGVLGATEENYALIANFSLGLQWCSKEFSMCSGELLGTQSFPKSKSLTDVVDDCNYRCEKLERNGKLCYCWTRTQSECMFYHVPVRQLVDTPPSLPCWNHSAGENVYPKLEEGHLGRTAYFPVLKRFVHSTNIWRPDLVRTNGFASSQGFVYTLYYWPQEQIDYLAALQLNISNGTVRTTYFSQSLLFRQLNDWMLGGFLGPTAGYMVVDWMNWNANFETITWLVLKFKAEASGLVTASRRIYQVVVPEQDLMAVRADPGSAIWPDFDLWHAMYIILVSSYFFREMYEIAITGTKYFTSGWAMLAISGIGLHIATIVLRYRHHQSLGFTLQTAQAEPGMLFTPDFNKFEDEAVAWADFIIVAGIMMVFLNGCLVQYLSDLIPRVSVLVDTVSRSITPVFFLVIILGDVFFGFVIWSNLLFGKSVIDFSDVQLCAISLTEMIFGRLSVVEDLRNAFPLTGFLFYLTFMILFFFILQYLSKAIVFTSFDDASRQDKHTKELVVPDLGANNDQCAKFWKRQLAWGKRLLGINRQAIAGKDLQIAHSGRGEDGGNKASIFAFGFVVALYVVFVNLVLWVPEAHDVVQSLTLAIKTPTFRKLYPLSGEIERDMDFDKIESPEDVMLWMAVGLPATLYNSSTALPGENELETYAASREFRQAVINDWNILLGQTPVRMSFKYNKLQQAPWESATTRLPVPQLIRTQEALTDKADVRDDRARAMLEKYCGNFTAAYGSQQAANGFTSMLSVDYSATTGALFDMQLNGIVTNQTSQLAIDFVAYNGHVDMFFYVAIVFDFSISGYVEKDILVETIKLPDVSSSLFAVRLFLEIVVIAFTITRLALALREIYRATLAGIRKGKASKFGERLWVAIQVITFRVVGNPFVLLDFLSGITTIVTLVMWYSFVLLDLTQSFFFAESPVWTPAQCTQIGLCSDAAVIAKFAAAGTQMRSFAQVCAANTIFLFVCSQKYLEAYPYCRVISNTIIRGAADIFCFLVVMVVLLMGYVGMGHTIFGTIMEDFSTIPHSLITCFQMFLGTFRNFEFMRQANSFAYYFYWYTYMVLFRYVLVNMFFAIIAKHFEVEDKETEERMRQETEAREASGEVQQGFIKHCIQVCKSGLASLIGRDKGNPYEVDDAESTAETGMDLTEGFDDESVSMPRSPRSPSVRGGIQDMLDMDTPLDCSFITEQTVHEKHWQYLPEKTKKWAIERAQEIYTFIEEKSKLREQSEKNNKEVYDIDSILQDAEHQIQEKGLEFGKSAEKVKRELGQRELRSLKVIHQDQESLAWYIMKREAELKKLEESKLVKQDRYEKMVNAAQSLVSGQGEEEEDEGQ</sequence>
<name>A0A812NIL1_9DINO</name>
<dbReference type="EMBL" id="CAJNJA010012931">
    <property type="protein sequence ID" value="CAE7308693.1"/>
    <property type="molecule type" value="Genomic_DNA"/>
</dbReference>
<dbReference type="Pfam" id="PF08016">
    <property type="entry name" value="PKD_channel"/>
    <property type="match status" value="2"/>
</dbReference>
<evidence type="ECO:0000256" key="1">
    <source>
        <dbReference type="ARBA" id="ARBA00004141"/>
    </source>
</evidence>
<dbReference type="Gene3D" id="1.10.287.70">
    <property type="match status" value="1"/>
</dbReference>
<dbReference type="InterPro" id="IPR013122">
    <property type="entry name" value="PKD1_2_channel"/>
</dbReference>
<accession>A0A812NIL1</accession>
<keyword evidence="3 7" id="KW-0812">Transmembrane</keyword>
<feature type="transmembrane region" description="Helical" evidence="7">
    <location>
        <begin position="563"/>
        <end position="585"/>
    </location>
</feature>
<feature type="transmembrane region" description="Helical" evidence="7">
    <location>
        <begin position="982"/>
        <end position="1002"/>
    </location>
</feature>